<evidence type="ECO:0000256" key="1">
    <source>
        <dbReference type="SAM" id="MobiDB-lite"/>
    </source>
</evidence>
<dbReference type="NCBIfam" id="TIGR00444">
    <property type="entry name" value="mazG"/>
    <property type="match status" value="1"/>
</dbReference>
<dbReference type="PANTHER" id="PTHR30522">
    <property type="entry name" value="NUCLEOSIDE TRIPHOSPHATE PYROPHOSPHOHYDROLASE"/>
    <property type="match status" value="1"/>
</dbReference>
<dbReference type="Gene3D" id="1.10.287.1080">
    <property type="entry name" value="MazG-like"/>
    <property type="match status" value="2"/>
</dbReference>
<dbReference type="Proteomes" id="UP000634667">
    <property type="component" value="Unassembled WGS sequence"/>
</dbReference>
<dbReference type="InterPro" id="IPR011551">
    <property type="entry name" value="NTP_PyrPHydrolase_MazG"/>
</dbReference>
<dbReference type="PANTHER" id="PTHR30522:SF0">
    <property type="entry name" value="NUCLEOSIDE TRIPHOSPHATE PYROPHOSPHOHYDROLASE"/>
    <property type="match status" value="1"/>
</dbReference>
<keyword evidence="4" id="KW-1185">Reference proteome</keyword>
<evidence type="ECO:0000313" key="4">
    <source>
        <dbReference type="Proteomes" id="UP000634667"/>
    </source>
</evidence>
<feature type="domain" description="NTP pyrophosphohydrolase MazG-like" evidence="2">
    <location>
        <begin position="192"/>
        <end position="243"/>
    </location>
</feature>
<evidence type="ECO:0000313" key="3">
    <source>
        <dbReference type="EMBL" id="GGW65327.1"/>
    </source>
</evidence>
<organism evidence="3 4">
    <name type="scientific">Alishewanella tabrizica</name>
    <dbReference type="NCBI Taxonomy" id="671278"/>
    <lineage>
        <taxon>Bacteria</taxon>
        <taxon>Pseudomonadati</taxon>
        <taxon>Pseudomonadota</taxon>
        <taxon>Gammaproteobacteria</taxon>
        <taxon>Alteromonadales</taxon>
        <taxon>Alteromonadaceae</taxon>
        <taxon>Alishewanella</taxon>
    </lineage>
</organism>
<dbReference type="NCBIfam" id="NF007113">
    <property type="entry name" value="PRK09562.1"/>
    <property type="match status" value="1"/>
</dbReference>
<dbReference type="EMBL" id="BMYR01000008">
    <property type="protein sequence ID" value="GGW65327.1"/>
    <property type="molecule type" value="Genomic_DNA"/>
</dbReference>
<dbReference type="InterPro" id="IPR048015">
    <property type="entry name" value="NTP-PPase_MazG-like_N"/>
</dbReference>
<feature type="region of interest" description="Disordered" evidence="1">
    <location>
        <begin position="1"/>
        <end position="21"/>
    </location>
</feature>
<gene>
    <name evidence="3" type="primary">mazG</name>
    <name evidence="3" type="ORF">GCM10008111_21750</name>
</gene>
<reference evidence="4" key="1">
    <citation type="journal article" date="2019" name="Int. J. Syst. Evol. Microbiol.">
        <title>The Global Catalogue of Microorganisms (GCM) 10K type strain sequencing project: providing services to taxonomists for standard genome sequencing and annotation.</title>
        <authorList>
            <consortium name="The Broad Institute Genomics Platform"/>
            <consortium name="The Broad Institute Genome Sequencing Center for Infectious Disease"/>
            <person name="Wu L."/>
            <person name="Ma J."/>
        </authorList>
    </citation>
    <scope>NUCLEOTIDE SEQUENCE [LARGE SCALE GENOMIC DNA]</scope>
    <source>
        <strain evidence="4">KCTC 23723</strain>
    </source>
</reference>
<accession>A0ABQ2WP98</accession>
<comment type="caution">
    <text evidence="3">The sequence shown here is derived from an EMBL/GenBank/DDBJ whole genome shotgun (WGS) entry which is preliminary data.</text>
</comment>
<protein>
    <submittedName>
        <fullName evidence="3">Nucleoside triphosphate pyrophosphohydrolase</fullName>
    </submittedName>
</protein>
<sequence length="279" mass="31400">MSVSYSQLADSQQQASTGKTPESNIARLLTIMARLRDPANGCPWDLKQTYSTIVPYTLEEAYEVADAIARGDFDELKDELGDLLFQVVFYAQMAQEEARFQFADCVAAICDKLERRHPHIFGNVVAADADTVLKNWEALKSHERQQVGQHSVLDNIPQAMPALSRAYKLQKRCANVGFDWPDVAGCWDKVKEEVLEVEQTQADSPELAEELGDLLFAMVNVVRKHKLDPEAVLRAANSKFEQRFRLVEQALAAQGKTPEQSDLAEMDALWQQVKQLSRC</sequence>
<dbReference type="InterPro" id="IPR004518">
    <property type="entry name" value="MazG-like_dom"/>
</dbReference>
<dbReference type="CDD" id="cd11528">
    <property type="entry name" value="NTP-PPase_MazG_Nterm"/>
    <property type="match status" value="1"/>
</dbReference>
<proteinExistence type="predicted"/>
<dbReference type="SUPFAM" id="SSF101386">
    <property type="entry name" value="all-alpha NTP pyrophosphatases"/>
    <property type="match status" value="2"/>
</dbReference>
<evidence type="ECO:0000259" key="2">
    <source>
        <dbReference type="Pfam" id="PF03819"/>
    </source>
</evidence>
<feature type="domain" description="NTP pyrophosphohydrolase MazG-like" evidence="2">
    <location>
        <begin position="48"/>
        <end position="121"/>
    </location>
</feature>
<dbReference type="Pfam" id="PF03819">
    <property type="entry name" value="MazG"/>
    <property type="match status" value="2"/>
</dbReference>
<name>A0ABQ2WP98_9ALTE</name>
<dbReference type="InterPro" id="IPR048011">
    <property type="entry name" value="NTP-PPase_MazG-like_C"/>
</dbReference>
<dbReference type="CDD" id="cd11529">
    <property type="entry name" value="NTP-PPase_MazG_Cterm"/>
    <property type="match status" value="1"/>
</dbReference>